<sequence>MPGYTEVEQPFLAQLSDLGSISIDQQLN</sequence>
<gene>
    <name evidence="1" type="ORF">MNBD_GAMMA10-3055</name>
</gene>
<dbReference type="EMBL" id="UOFJ01000226">
    <property type="protein sequence ID" value="VAW66560.1"/>
    <property type="molecule type" value="Genomic_DNA"/>
</dbReference>
<feature type="non-terminal residue" evidence="1">
    <location>
        <position position="28"/>
    </location>
</feature>
<reference evidence="1" key="1">
    <citation type="submission" date="2018-06" db="EMBL/GenBank/DDBJ databases">
        <authorList>
            <person name="Zhirakovskaya E."/>
        </authorList>
    </citation>
    <scope>NUCLEOTIDE SEQUENCE</scope>
</reference>
<proteinExistence type="predicted"/>
<accession>A0A3B0XPB7</accession>
<dbReference type="AlphaFoldDB" id="A0A3B0XPB7"/>
<organism evidence="1">
    <name type="scientific">hydrothermal vent metagenome</name>
    <dbReference type="NCBI Taxonomy" id="652676"/>
    <lineage>
        <taxon>unclassified sequences</taxon>
        <taxon>metagenomes</taxon>
        <taxon>ecological metagenomes</taxon>
    </lineage>
</organism>
<protein>
    <submittedName>
        <fullName evidence="1">Uncharacterized protein</fullName>
    </submittedName>
</protein>
<evidence type="ECO:0000313" key="1">
    <source>
        <dbReference type="EMBL" id="VAW66560.1"/>
    </source>
</evidence>
<name>A0A3B0XPB7_9ZZZZ</name>